<proteinExistence type="predicted"/>
<protein>
    <submittedName>
        <fullName evidence="1">Unannotated protein</fullName>
    </submittedName>
</protein>
<dbReference type="EMBL" id="CAFABH010000015">
    <property type="protein sequence ID" value="CAB4829963.1"/>
    <property type="molecule type" value="Genomic_DNA"/>
</dbReference>
<sequence>MSMVFLEAAWESHTAAARMYQESSRLGTNPQKVALYRISARLLINDRNEALDHLVKAWAIRAKPST</sequence>
<name>A0A6J7AAV4_9ZZZZ</name>
<reference evidence="1" key="1">
    <citation type="submission" date="2020-05" db="EMBL/GenBank/DDBJ databases">
        <authorList>
            <person name="Chiriac C."/>
            <person name="Salcher M."/>
            <person name="Ghai R."/>
            <person name="Kavagutti S V."/>
        </authorList>
    </citation>
    <scope>NUCLEOTIDE SEQUENCE</scope>
</reference>
<dbReference type="AlphaFoldDB" id="A0A6J7AAV4"/>
<organism evidence="1">
    <name type="scientific">freshwater metagenome</name>
    <dbReference type="NCBI Taxonomy" id="449393"/>
    <lineage>
        <taxon>unclassified sequences</taxon>
        <taxon>metagenomes</taxon>
        <taxon>ecological metagenomes</taxon>
    </lineage>
</organism>
<accession>A0A6J7AAV4</accession>
<evidence type="ECO:0000313" key="1">
    <source>
        <dbReference type="EMBL" id="CAB4829963.1"/>
    </source>
</evidence>
<gene>
    <name evidence="1" type="ORF">UFOPK3174_00966</name>
</gene>